<dbReference type="PANTHER" id="PTHR12922">
    <property type="entry name" value="UBIQUINONE BIOSYNTHESIS PROTEIN"/>
    <property type="match status" value="1"/>
</dbReference>
<dbReference type="EMBL" id="HE650822">
    <property type="protein sequence ID" value="CCF56921.1"/>
    <property type="molecule type" value="Genomic_DNA"/>
</dbReference>
<proteinExistence type="inferred from homology"/>
<keyword evidence="3 7" id="KW-0496">Mitochondrion</keyword>
<dbReference type="InterPro" id="IPR027540">
    <property type="entry name" value="Coq4_euk"/>
</dbReference>
<dbReference type="GO" id="GO:0031314">
    <property type="term" value="C:extrinsic component of mitochondrial inner membrane"/>
    <property type="evidence" value="ECO:0007669"/>
    <property type="project" value="UniProtKB-UniRule"/>
</dbReference>
<dbReference type="GeneID" id="13884803"/>
<feature type="binding site" evidence="7">
    <location>
        <position position="230"/>
    </location>
    <ligand>
        <name>Zn(2+)</name>
        <dbReference type="ChEBI" id="CHEBI:29105"/>
    </ligand>
</feature>
<comment type="subcellular location">
    <subcellularLocation>
        <location evidence="7">Mitochondrion inner membrane</location>
        <topology evidence="7">Peripheral membrane protein</topology>
        <orientation evidence="7">Matrix side</orientation>
    </subcellularLocation>
</comment>
<keyword evidence="7" id="KW-0479">Metal-binding</keyword>
<reference evidence="8 9" key="1">
    <citation type="journal article" date="2011" name="Proc. Natl. Acad. Sci. U.S.A.">
        <title>Evolutionary erosion of yeast sex chromosomes by mating-type switching accidents.</title>
        <authorList>
            <person name="Gordon J.L."/>
            <person name="Armisen D."/>
            <person name="Proux-Wera E."/>
            <person name="Oheigeartaigh S.S."/>
            <person name="Byrne K.P."/>
            <person name="Wolfe K.H."/>
        </authorList>
    </citation>
    <scope>NUCLEOTIDE SEQUENCE [LARGE SCALE GENOMIC DNA]</scope>
    <source>
        <strain evidence="9">ATCC 22294 / BCRC 22015 / CBS 2517 / CECT 1963 / NBRC 1671 / NRRL Y-8276</strain>
    </source>
</reference>
<dbReference type="HAMAP" id="MF_03111">
    <property type="entry name" value="Coq4"/>
    <property type="match status" value="1"/>
</dbReference>
<dbReference type="eggNOG" id="KOG3244">
    <property type="taxonomic scope" value="Eukaryota"/>
</dbReference>
<gene>
    <name evidence="8" type="primary">KAFR0B06240</name>
    <name evidence="7" type="synonym">COQ4</name>
    <name evidence="8" type="ORF">KAFR_0B06240</name>
</gene>
<dbReference type="KEGG" id="kaf:KAFR_0B06240"/>
<comment type="function">
    <text evidence="7">Lyase that catalyzes the C1-decarboxylation of 4-hydroxy-3-methoxy-5-(all-trans-polyprenyl)benzoic acid into 2-methoxy-6-(all-trans-polyprenyl)phenol during ubiquinone biosynthesis.</text>
</comment>
<keyword evidence="2 7" id="KW-0999">Mitochondrion inner membrane</keyword>
<dbReference type="HOGENOM" id="CLU_061241_0_2_1"/>
<name>H2ARC1_KAZAF</name>
<dbReference type="FunCoup" id="H2ARC1">
    <property type="interactions" value="563"/>
</dbReference>
<dbReference type="UniPathway" id="UPA00232"/>
<evidence type="ECO:0000313" key="9">
    <source>
        <dbReference type="Proteomes" id="UP000005220"/>
    </source>
</evidence>
<comment type="subunit">
    <text evidence="7">Component of a multi-subunit COQ enzyme complex, composed of at least COQ3, COQ4, COQ5, COQ6, COQ7 and COQ9.</text>
</comment>
<dbReference type="InterPro" id="IPR007715">
    <property type="entry name" value="Coq4"/>
</dbReference>
<protein>
    <recommendedName>
        <fullName evidence="6">4-hydroxy-3-methoxy-5-polyprenylbenzoate decarboxylase</fullName>
    </recommendedName>
</protein>
<keyword evidence="4 7" id="KW-0472">Membrane</keyword>
<evidence type="ECO:0000256" key="1">
    <source>
        <dbReference type="ARBA" id="ARBA00022688"/>
    </source>
</evidence>
<comment type="catalytic activity">
    <reaction evidence="7">
        <text>a 4-hydroxy-3-methoxy-5-(all-trans-polyprenyl)benzoate + H(+) = a 2-methoxy-6-(all-trans-polyprenyl)phenol + CO2</text>
        <dbReference type="Rhea" id="RHEA:81179"/>
        <dbReference type="Rhea" id="RHEA-COMP:9551"/>
        <dbReference type="Rhea" id="RHEA-COMP:10931"/>
        <dbReference type="ChEBI" id="CHEBI:15378"/>
        <dbReference type="ChEBI" id="CHEBI:16526"/>
        <dbReference type="ChEBI" id="CHEBI:62731"/>
        <dbReference type="ChEBI" id="CHEBI:84443"/>
        <dbReference type="EC" id="4.1.1.130"/>
    </reaction>
</comment>
<evidence type="ECO:0000256" key="6">
    <source>
        <dbReference type="ARBA" id="ARBA00081568"/>
    </source>
</evidence>
<comment type="pathway">
    <text evidence="7">Cofactor biosynthesis; ubiquinone biosynthesis.</text>
</comment>
<keyword evidence="9" id="KW-1185">Reference proteome</keyword>
<dbReference type="Proteomes" id="UP000005220">
    <property type="component" value="Chromosome 2"/>
</dbReference>
<evidence type="ECO:0000256" key="7">
    <source>
        <dbReference type="HAMAP-Rule" id="MF_03111"/>
    </source>
</evidence>
<evidence type="ECO:0000256" key="5">
    <source>
        <dbReference type="ARBA" id="ARBA00023239"/>
    </source>
</evidence>
<dbReference type="PANTHER" id="PTHR12922:SF7">
    <property type="entry name" value="UBIQUINONE BIOSYNTHESIS PROTEIN COQ4 HOMOLOG, MITOCHONDRIAL"/>
    <property type="match status" value="1"/>
</dbReference>
<dbReference type="InParanoid" id="H2ARC1"/>
<dbReference type="GO" id="GO:0008270">
    <property type="term" value="F:zinc ion binding"/>
    <property type="evidence" value="ECO:0007669"/>
    <property type="project" value="UniProtKB-UniRule"/>
</dbReference>
<feature type="binding site" evidence="7">
    <location>
        <position position="214"/>
    </location>
    <ligand>
        <name>Zn(2+)</name>
        <dbReference type="ChEBI" id="CHEBI:29105"/>
    </ligand>
</feature>
<dbReference type="Pfam" id="PF05019">
    <property type="entry name" value="Coq4"/>
    <property type="match status" value="1"/>
</dbReference>
<dbReference type="GO" id="GO:0120539">
    <property type="term" value="F:4-hydroxy-3-methoxy-5-polyprenylbenzoate decarboxylase activity"/>
    <property type="evidence" value="ECO:0007669"/>
    <property type="project" value="UniProtKB-EC"/>
</dbReference>
<feature type="binding site" evidence="7">
    <location>
        <position position="215"/>
    </location>
    <ligand>
        <name>Zn(2+)</name>
        <dbReference type="ChEBI" id="CHEBI:29105"/>
    </ligand>
</feature>
<keyword evidence="7" id="KW-0862">Zinc</keyword>
<keyword evidence="5 7" id="KW-0456">Lyase</keyword>
<organism evidence="8 9">
    <name type="scientific">Kazachstania africana (strain ATCC 22294 / BCRC 22015 / CBS 2517 / CECT 1963 / NBRC 1671 / NRRL Y-8276)</name>
    <name type="common">Yeast</name>
    <name type="synonym">Kluyveromyces africanus</name>
    <dbReference type="NCBI Taxonomy" id="1071382"/>
    <lineage>
        <taxon>Eukaryota</taxon>
        <taxon>Fungi</taxon>
        <taxon>Dikarya</taxon>
        <taxon>Ascomycota</taxon>
        <taxon>Saccharomycotina</taxon>
        <taxon>Saccharomycetes</taxon>
        <taxon>Saccharomycetales</taxon>
        <taxon>Saccharomycetaceae</taxon>
        <taxon>Kazachstania</taxon>
    </lineage>
</organism>
<comment type="similarity">
    <text evidence="7">Belongs to the COQ4 family.</text>
</comment>
<accession>H2ARC1</accession>
<comment type="cofactor">
    <cofactor evidence="7">
        <name>Zn(2+)</name>
        <dbReference type="ChEBI" id="CHEBI:29105"/>
    </cofactor>
</comment>
<evidence type="ECO:0000256" key="4">
    <source>
        <dbReference type="ARBA" id="ARBA00023136"/>
    </source>
</evidence>
<sequence>MTSAVYFGKGSLRRMTVVKVAPRRSFVLGAVTTATLGSFLLGKEATLANRMNNGELHNKNVDYDAKLKENVHRRLQALKNTRPMEPNYEGHVPLYKSEKLLLFLVSGLRSFLHPENGYNIVQLGEATAFPIFLESLKKTMLSDATGRRILRDKPHVHSETLHMGKLSQYPQNTFGYKFYEWCKNENVTPDTRAPVTYIDDPLHAYVFKRYRQCHDFYHALNNLPIIIEGEITVKALEAANLGVPMAALGAIFAPLRLKPIQKQRLYDIYLPWAVKTGLTCKPLINVYWEELLDKDIDELRNDLGITLPPDLRKIRKQRKETLNHLKIKYNKQRMGS</sequence>
<keyword evidence="1 7" id="KW-0831">Ubiquinone biosynthesis</keyword>
<dbReference type="RefSeq" id="XP_003956056.1">
    <property type="nucleotide sequence ID" value="XM_003956007.1"/>
</dbReference>
<dbReference type="AlphaFoldDB" id="H2ARC1"/>
<dbReference type="OrthoDB" id="4249at2759"/>
<dbReference type="STRING" id="1071382.H2ARC1"/>
<evidence type="ECO:0000313" key="8">
    <source>
        <dbReference type="EMBL" id="CCF56921.1"/>
    </source>
</evidence>
<evidence type="ECO:0000256" key="2">
    <source>
        <dbReference type="ARBA" id="ARBA00022792"/>
    </source>
</evidence>
<feature type="binding site" evidence="7">
    <location>
        <position position="218"/>
    </location>
    <ligand>
        <name>Zn(2+)</name>
        <dbReference type="ChEBI" id="CHEBI:29105"/>
    </ligand>
</feature>
<evidence type="ECO:0000256" key="3">
    <source>
        <dbReference type="ARBA" id="ARBA00023128"/>
    </source>
</evidence>